<evidence type="ECO:0000256" key="2">
    <source>
        <dbReference type="ARBA" id="ARBA00022692"/>
    </source>
</evidence>
<dbReference type="GO" id="GO:0012505">
    <property type="term" value="C:endomembrane system"/>
    <property type="evidence" value="ECO:0007669"/>
    <property type="project" value="UniProtKB-SubCell"/>
</dbReference>
<evidence type="ECO:0000256" key="4">
    <source>
        <dbReference type="ARBA" id="ARBA00023136"/>
    </source>
</evidence>
<name>A0A0R3T6I4_RODNA</name>
<keyword evidence="4 5" id="KW-0472">Membrane</keyword>
<evidence type="ECO:0000313" key="6">
    <source>
        <dbReference type="WBParaSite" id="HNAJ_0000267201-mRNA-1"/>
    </source>
</evidence>
<dbReference type="WBParaSite" id="HNAJ_0000267201-mRNA-1">
    <property type="protein sequence ID" value="HNAJ_0000267201-mRNA-1"/>
    <property type="gene ID" value="HNAJ_0000267201"/>
</dbReference>
<accession>A0A0R3T6I4</accession>
<dbReference type="GO" id="GO:0005764">
    <property type="term" value="C:lysosome"/>
    <property type="evidence" value="ECO:0007669"/>
    <property type="project" value="TreeGrafter"/>
</dbReference>
<protein>
    <submittedName>
        <fullName evidence="6">Battenin</fullName>
    </submittedName>
</protein>
<feature type="transmembrane region" description="Helical" evidence="5">
    <location>
        <begin position="72"/>
        <end position="96"/>
    </location>
</feature>
<evidence type="ECO:0000256" key="3">
    <source>
        <dbReference type="ARBA" id="ARBA00022989"/>
    </source>
</evidence>
<evidence type="ECO:0000256" key="1">
    <source>
        <dbReference type="ARBA" id="ARBA00004127"/>
    </source>
</evidence>
<reference evidence="6" key="1">
    <citation type="submission" date="2017-02" db="UniProtKB">
        <authorList>
            <consortium name="WormBaseParasite"/>
        </authorList>
    </citation>
    <scope>IDENTIFICATION</scope>
</reference>
<feature type="transmembrane region" description="Helical" evidence="5">
    <location>
        <begin position="32"/>
        <end position="52"/>
    </location>
</feature>
<dbReference type="PANTHER" id="PTHR10981:SF8">
    <property type="entry name" value="BATTENIN"/>
    <property type="match status" value="1"/>
</dbReference>
<dbReference type="Pfam" id="PF02487">
    <property type="entry name" value="CLN3"/>
    <property type="match status" value="1"/>
</dbReference>
<evidence type="ECO:0000256" key="5">
    <source>
        <dbReference type="SAM" id="Phobius"/>
    </source>
</evidence>
<comment type="subcellular location">
    <subcellularLocation>
        <location evidence="1">Endomembrane system</location>
        <topology evidence="1">Multi-pass membrane protein</topology>
    </subcellularLocation>
</comment>
<dbReference type="PANTHER" id="PTHR10981">
    <property type="entry name" value="BATTENIN"/>
    <property type="match status" value="1"/>
</dbReference>
<sequence length="109" mass="12136">LDEVVLDKCSEVGRGIWSRNGNYFLMQVLRPYVVNISAFFCLIAFEGILGGLSYVNTFHRGNPNTREYSMSIAAFADSFGITCAAFAAIPLHNYLLTEKAPRSKQLISH</sequence>
<dbReference type="GO" id="GO:0051453">
    <property type="term" value="P:regulation of intracellular pH"/>
    <property type="evidence" value="ECO:0007669"/>
    <property type="project" value="TreeGrafter"/>
</dbReference>
<dbReference type="GO" id="GO:0007040">
    <property type="term" value="P:lysosome organization"/>
    <property type="evidence" value="ECO:0007669"/>
    <property type="project" value="TreeGrafter"/>
</dbReference>
<organism evidence="6">
    <name type="scientific">Rodentolepis nana</name>
    <name type="common">Dwarf tapeworm</name>
    <name type="synonym">Hymenolepis nana</name>
    <dbReference type="NCBI Taxonomy" id="102285"/>
    <lineage>
        <taxon>Eukaryota</taxon>
        <taxon>Metazoa</taxon>
        <taxon>Spiralia</taxon>
        <taxon>Lophotrochozoa</taxon>
        <taxon>Platyhelminthes</taxon>
        <taxon>Cestoda</taxon>
        <taxon>Eucestoda</taxon>
        <taxon>Cyclophyllidea</taxon>
        <taxon>Hymenolepididae</taxon>
        <taxon>Rodentolepis</taxon>
    </lineage>
</organism>
<dbReference type="STRING" id="102285.A0A0R3T6I4"/>
<keyword evidence="3 5" id="KW-1133">Transmembrane helix</keyword>
<dbReference type="AlphaFoldDB" id="A0A0R3T6I4"/>
<dbReference type="GO" id="GO:0016020">
    <property type="term" value="C:membrane"/>
    <property type="evidence" value="ECO:0007669"/>
    <property type="project" value="InterPro"/>
</dbReference>
<proteinExistence type="predicted"/>
<dbReference type="InterPro" id="IPR003492">
    <property type="entry name" value="Battenin_disease_Cln3"/>
</dbReference>
<keyword evidence="2 5" id="KW-0812">Transmembrane</keyword>